<reference evidence="1" key="1">
    <citation type="submission" date="2021-02" db="EMBL/GenBank/DDBJ databases">
        <title>First Annotated Genome of the Yellow-green Alga Tribonema minus.</title>
        <authorList>
            <person name="Mahan K.M."/>
        </authorList>
    </citation>
    <scope>NUCLEOTIDE SEQUENCE</scope>
    <source>
        <strain evidence="1">UTEX B ZZ1240</strain>
    </source>
</reference>
<gene>
    <name evidence="1" type="ORF">JKP88DRAFT_290870</name>
</gene>
<sequence>MAAAAAARRRPPRAVTFVTGNAKKLEEVRKILGASLPFELGEPADIAREKCRIAAEQTGAR</sequence>
<keyword evidence="2" id="KW-1185">Reference proteome</keyword>
<proteinExistence type="predicted"/>
<dbReference type="EMBL" id="JAFCMP010000342">
    <property type="protein sequence ID" value="KAG5181072.1"/>
    <property type="molecule type" value="Genomic_DNA"/>
</dbReference>
<dbReference type="InterPro" id="IPR029001">
    <property type="entry name" value="ITPase-like_fam"/>
</dbReference>
<dbReference type="Gene3D" id="3.90.950.10">
    <property type="match status" value="1"/>
</dbReference>
<evidence type="ECO:0000313" key="1">
    <source>
        <dbReference type="EMBL" id="KAG5181072.1"/>
    </source>
</evidence>
<dbReference type="AlphaFoldDB" id="A0A835YVX8"/>
<dbReference type="OrthoDB" id="6288734at2759"/>
<name>A0A835YVX8_9STRA</name>
<accession>A0A835YVX8</accession>
<dbReference type="SUPFAM" id="SSF52972">
    <property type="entry name" value="ITPase-like"/>
    <property type="match status" value="1"/>
</dbReference>
<organism evidence="1 2">
    <name type="scientific">Tribonema minus</name>
    <dbReference type="NCBI Taxonomy" id="303371"/>
    <lineage>
        <taxon>Eukaryota</taxon>
        <taxon>Sar</taxon>
        <taxon>Stramenopiles</taxon>
        <taxon>Ochrophyta</taxon>
        <taxon>PX clade</taxon>
        <taxon>Xanthophyceae</taxon>
        <taxon>Tribonematales</taxon>
        <taxon>Tribonemataceae</taxon>
        <taxon>Tribonema</taxon>
    </lineage>
</organism>
<evidence type="ECO:0000313" key="2">
    <source>
        <dbReference type="Proteomes" id="UP000664859"/>
    </source>
</evidence>
<dbReference type="Proteomes" id="UP000664859">
    <property type="component" value="Unassembled WGS sequence"/>
</dbReference>
<comment type="caution">
    <text evidence="1">The sequence shown here is derived from an EMBL/GenBank/DDBJ whole genome shotgun (WGS) entry which is preliminary data.</text>
</comment>
<protein>
    <submittedName>
        <fullName evidence="1">Inosine triphosphatase, isoform CRA_b</fullName>
    </submittedName>
</protein>